<protein>
    <submittedName>
        <fullName evidence="1">SapC family protein</fullName>
    </submittedName>
</protein>
<sequence>MPRYIPLSANTHGAQGWHKAATLAPLANQGVLPVLLDELTQALPIFPLAFVPRQPNDPSRGFELVALMSFRPDQNLFITPDGHWLGGYRPAALRAYPFRLLKDAQADRLVLCIDADSGLITEQPDSDAQRFFDDQGQPGETLQRVLQFLQQCERSRQATQTAVDALAAQDLIEPWPVQVKSAETEAQALQGLYRINEQALNALPAATLKTLQDSHALPLAYAQLYSQPRLSGLSRLVELRDKFNAAREPLSESEVESFFEGKDDTLSFNF</sequence>
<comment type="caution">
    <text evidence="1">The sequence shown here is derived from an EMBL/GenBank/DDBJ whole genome shotgun (WGS) entry which is preliminary data.</text>
</comment>
<evidence type="ECO:0000313" key="2">
    <source>
        <dbReference type="Proteomes" id="UP000755551"/>
    </source>
</evidence>
<gene>
    <name evidence="1" type="ORF">KTN04_02945</name>
</gene>
<dbReference type="Pfam" id="PF07277">
    <property type="entry name" value="SapC"/>
    <property type="match status" value="1"/>
</dbReference>
<organism evidence="1 2">
    <name type="scientific">Marinobacterium weihaiense</name>
    <dbReference type="NCBI Taxonomy" id="2851016"/>
    <lineage>
        <taxon>Bacteria</taxon>
        <taxon>Pseudomonadati</taxon>
        <taxon>Pseudomonadota</taxon>
        <taxon>Gammaproteobacteria</taxon>
        <taxon>Oceanospirillales</taxon>
        <taxon>Oceanospirillaceae</taxon>
        <taxon>Marinobacterium</taxon>
    </lineage>
</organism>
<dbReference type="EMBL" id="JAHQZT010000003">
    <property type="protein sequence ID" value="MBV0932294.1"/>
    <property type="molecule type" value="Genomic_DNA"/>
</dbReference>
<reference evidence="1 2" key="1">
    <citation type="submission" date="2021-06" db="EMBL/GenBank/DDBJ databases">
        <title>Bacterium isolated from marine sediment.</title>
        <authorList>
            <person name="Zhu K.-L."/>
            <person name="Du Z.-J."/>
            <person name="Liang Q.-Y."/>
        </authorList>
    </citation>
    <scope>NUCLEOTIDE SEQUENCE [LARGE SCALE GENOMIC DNA]</scope>
    <source>
        <strain evidence="1 2">A346</strain>
    </source>
</reference>
<accession>A0ABS6M7N4</accession>
<evidence type="ECO:0000313" key="1">
    <source>
        <dbReference type="EMBL" id="MBV0932294.1"/>
    </source>
</evidence>
<name>A0ABS6M7N4_9GAMM</name>
<proteinExistence type="predicted"/>
<keyword evidence="2" id="KW-1185">Reference proteome</keyword>
<dbReference type="RefSeq" id="WP_217333723.1">
    <property type="nucleotide sequence ID" value="NZ_JAHQZT010000003.1"/>
</dbReference>
<dbReference type="InterPro" id="IPR010836">
    <property type="entry name" value="SapC"/>
</dbReference>
<dbReference type="Proteomes" id="UP000755551">
    <property type="component" value="Unassembled WGS sequence"/>
</dbReference>